<dbReference type="GO" id="GO:0030313">
    <property type="term" value="C:cell envelope"/>
    <property type="evidence" value="ECO:0007669"/>
    <property type="project" value="UniProtKB-SubCell"/>
</dbReference>
<dbReference type="InterPro" id="IPR036249">
    <property type="entry name" value="Thioredoxin-like_sf"/>
</dbReference>
<dbReference type="GO" id="GO:0016491">
    <property type="term" value="F:oxidoreductase activity"/>
    <property type="evidence" value="ECO:0007669"/>
    <property type="project" value="InterPro"/>
</dbReference>
<reference evidence="6" key="1">
    <citation type="journal article" date="2013" name="Environ. Microbiol.">
        <title>Microbiota from the distal guts of lean and obese adolescents exhibit partial functional redundancy besides clear differences in community structure.</title>
        <authorList>
            <person name="Ferrer M."/>
            <person name="Ruiz A."/>
            <person name="Lanza F."/>
            <person name="Haange S.B."/>
            <person name="Oberbach A."/>
            <person name="Till H."/>
            <person name="Bargiela R."/>
            <person name="Campoy C."/>
            <person name="Segura M.T."/>
            <person name="Richter M."/>
            <person name="von Bergen M."/>
            <person name="Seifert J."/>
            <person name="Suarez A."/>
        </authorList>
    </citation>
    <scope>NUCLEOTIDE SEQUENCE</scope>
</reference>
<evidence type="ECO:0000313" key="6">
    <source>
        <dbReference type="EMBL" id="EKC77790.1"/>
    </source>
</evidence>
<evidence type="ECO:0000256" key="2">
    <source>
        <dbReference type="ARBA" id="ARBA00022748"/>
    </source>
</evidence>
<keyword evidence="2" id="KW-0201">Cytochrome c-type biogenesis</keyword>
<evidence type="ECO:0000256" key="1">
    <source>
        <dbReference type="ARBA" id="ARBA00004196"/>
    </source>
</evidence>
<evidence type="ECO:0000256" key="4">
    <source>
        <dbReference type="ARBA" id="ARBA00023284"/>
    </source>
</evidence>
<keyword evidence="3" id="KW-1015">Disulfide bond</keyword>
<sequence>MPNLAEVYKKYKGDRFEIVGVAVWDERADTEKALESLPITWPVIFDAGQLPTDLYGINGIPQIILFGPDGTIVARDLRGEAIGEKVGECLAK</sequence>
<keyword evidence="4" id="KW-0676">Redox-active center</keyword>
<dbReference type="GO" id="GO:0017004">
    <property type="term" value="P:cytochrome complex assembly"/>
    <property type="evidence" value="ECO:0007669"/>
    <property type="project" value="UniProtKB-KW"/>
</dbReference>
<proteinExistence type="predicted"/>
<evidence type="ECO:0000256" key="3">
    <source>
        <dbReference type="ARBA" id="ARBA00023157"/>
    </source>
</evidence>
<accession>K1UHM1</accession>
<comment type="caution">
    <text evidence="6">The sequence shown here is derived from an EMBL/GenBank/DDBJ whole genome shotgun (WGS) entry which is preliminary data.</text>
</comment>
<dbReference type="SUPFAM" id="SSF52833">
    <property type="entry name" value="Thioredoxin-like"/>
    <property type="match status" value="1"/>
</dbReference>
<dbReference type="GO" id="GO:0016209">
    <property type="term" value="F:antioxidant activity"/>
    <property type="evidence" value="ECO:0007669"/>
    <property type="project" value="InterPro"/>
</dbReference>
<dbReference type="PANTHER" id="PTHR42852:SF6">
    <property type="entry name" value="THIOL:DISULFIDE INTERCHANGE PROTEIN DSBE"/>
    <property type="match status" value="1"/>
</dbReference>
<dbReference type="AlphaFoldDB" id="K1UHM1"/>
<dbReference type="CDD" id="cd02966">
    <property type="entry name" value="TlpA_like_family"/>
    <property type="match status" value="1"/>
</dbReference>
<dbReference type="InterPro" id="IPR000866">
    <property type="entry name" value="AhpC/TSA"/>
</dbReference>
<name>K1UHM1_9ZZZZ</name>
<organism evidence="6">
    <name type="scientific">human gut metagenome</name>
    <dbReference type="NCBI Taxonomy" id="408170"/>
    <lineage>
        <taxon>unclassified sequences</taxon>
        <taxon>metagenomes</taxon>
        <taxon>organismal metagenomes</taxon>
    </lineage>
</organism>
<evidence type="ECO:0000259" key="5">
    <source>
        <dbReference type="Pfam" id="PF00578"/>
    </source>
</evidence>
<protein>
    <submittedName>
        <fullName evidence="6">Thioredoxin family protein</fullName>
    </submittedName>
</protein>
<gene>
    <name evidence="6" type="ORF">LEA_03987</name>
</gene>
<comment type="subcellular location">
    <subcellularLocation>
        <location evidence="1">Cell envelope</location>
    </subcellularLocation>
</comment>
<dbReference type="Gene3D" id="3.40.30.10">
    <property type="entry name" value="Glutaredoxin"/>
    <property type="match status" value="1"/>
</dbReference>
<dbReference type="Pfam" id="PF00578">
    <property type="entry name" value="AhpC-TSA"/>
    <property type="match status" value="1"/>
</dbReference>
<dbReference type="EMBL" id="AJWY01002639">
    <property type="protein sequence ID" value="EKC77790.1"/>
    <property type="molecule type" value="Genomic_DNA"/>
</dbReference>
<feature type="domain" description="Alkyl hydroperoxide reductase subunit C/ Thiol specific antioxidant" evidence="5">
    <location>
        <begin position="1"/>
        <end position="74"/>
    </location>
</feature>
<dbReference type="InterPro" id="IPR050553">
    <property type="entry name" value="Thioredoxin_ResA/DsbE_sf"/>
</dbReference>
<dbReference type="PANTHER" id="PTHR42852">
    <property type="entry name" value="THIOL:DISULFIDE INTERCHANGE PROTEIN DSBE"/>
    <property type="match status" value="1"/>
</dbReference>